<dbReference type="PROSITE" id="PS50908">
    <property type="entry name" value="RWD"/>
    <property type="match status" value="1"/>
</dbReference>
<dbReference type="PROSITE" id="PS00518">
    <property type="entry name" value="ZF_RING_1"/>
    <property type="match status" value="1"/>
</dbReference>
<evidence type="ECO:0000256" key="3">
    <source>
        <dbReference type="ARBA" id="ARBA00012251"/>
    </source>
</evidence>
<evidence type="ECO:0000256" key="9">
    <source>
        <dbReference type="ARBA" id="ARBA00022833"/>
    </source>
</evidence>
<evidence type="ECO:0000313" key="13">
    <source>
        <dbReference type="EMBL" id="RNJ53163.1"/>
    </source>
</evidence>
<dbReference type="InterPro" id="IPR044066">
    <property type="entry name" value="TRIAD_supradom"/>
</dbReference>
<organism evidence="13 14">
    <name type="scientific">Verticillium nonalfalfae</name>
    <dbReference type="NCBI Taxonomy" id="1051616"/>
    <lineage>
        <taxon>Eukaryota</taxon>
        <taxon>Fungi</taxon>
        <taxon>Dikarya</taxon>
        <taxon>Ascomycota</taxon>
        <taxon>Pezizomycotina</taxon>
        <taxon>Sordariomycetes</taxon>
        <taxon>Hypocreomycetidae</taxon>
        <taxon>Glomerellales</taxon>
        <taxon>Plectosphaerellaceae</taxon>
        <taxon>Verticillium</taxon>
    </lineage>
</organism>
<dbReference type="SUPFAM" id="SSF54495">
    <property type="entry name" value="UBC-like"/>
    <property type="match status" value="1"/>
</dbReference>
<dbReference type="Gene3D" id="1.20.120.1750">
    <property type="match status" value="1"/>
</dbReference>
<dbReference type="GO" id="GO:0008270">
    <property type="term" value="F:zinc ion binding"/>
    <property type="evidence" value="ECO:0007669"/>
    <property type="project" value="UniProtKB-KW"/>
</dbReference>
<dbReference type="InterPro" id="IPR047548">
    <property type="entry name" value="Rcat_RBR_RNF14"/>
</dbReference>
<evidence type="ECO:0000256" key="10">
    <source>
        <dbReference type="SAM" id="MobiDB-lite"/>
    </source>
</evidence>
<feature type="region of interest" description="Disordered" evidence="10">
    <location>
        <begin position="553"/>
        <end position="696"/>
    </location>
</feature>
<feature type="compositionally biased region" description="Low complexity" evidence="10">
    <location>
        <begin position="659"/>
        <end position="671"/>
    </location>
</feature>
<evidence type="ECO:0000256" key="5">
    <source>
        <dbReference type="ARBA" id="ARBA00022723"/>
    </source>
</evidence>
<keyword evidence="6" id="KW-0677">Repeat</keyword>
<dbReference type="GO" id="GO:0016567">
    <property type="term" value="P:protein ubiquitination"/>
    <property type="evidence" value="ECO:0007669"/>
    <property type="project" value="InterPro"/>
</dbReference>
<reference evidence="13 14" key="1">
    <citation type="submission" date="2018-10" db="EMBL/GenBank/DDBJ databases">
        <title>Genome sequence of Verticillium nonalfalfae VnAa140.</title>
        <authorList>
            <person name="Stajich J.E."/>
            <person name="Kasson M.T."/>
        </authorList>
    </citation>
    <scope>NUCLEOTIDE SEQUENCE [LARGE SCALE GENOMIC DNA]</scope>
    <source>
        <strain evidence="13 14">VnAa140</strain>
    </source>
</reference>
<keyword evidence="5" id="KW-0479">Metal-binding</keyword>
<evidence type="ECO:0000256" key="7">
    <source>
        <dbReference type="ARBA" id="ARBA00022771"/>
    </source>
</evidence>
<feature type="compositionally biased region" description="Acidic residues" evidence="10">
    <location>
        <begin position="556"/>
        <end position="578"/>
    </location>
</feature>
<dbReference type="CDD" id="cd23820">
    <property type="entry name" value="RWD_RNF14"/>
    <property type="match status" value="1"/>
</dbReference>
<dbReference type="CDD" id="cd20354">
    <property type="entry name" value="Rcat_RBR_RNF14"/>
    <property type="match status" value="1"/>
</dbReference>
<dbReference type="Gene3D" id="3.10.110.10">
    <property type="entry name" value="Ubiquitin Conjugating Enzyme"/>
    <property type="match status" value="1"/>
</dbReference>
<keyword evidence="4" id="KW-0808">Transferase</keyword>
<comment type="caution">
    <text evidence="13">The sequence shown here is derived from an EMBL/GenBank/DDBJ whole genome shotgun (WGS) entry which is preliminary data.</text>
</comment>
<dbReference type="GeneID" id="39605964"/>
<comment type="catalytic activity">
    <reaction evidence="1">
        <text>[E2 ubiquitin-conjugating enzyme]-S-ubiquitinyl-L-cysteine + [acceptor protein]-L-lysine = [E2 ubiquitin-conjugating enzyme]-L-cysteine + [acceptor protein]-N(6)-ubiquitinyl-L-lysine.</text>
        <dbReference type="EC" id="2.3.2.31"/>
    </reaction>
</comment>
<evidence type="ECO:0000313" key="14">
    <source>
        <dbReference type="Proteomes" id="UP000267145"/>
    </source>
</evidence>
<dbReference type="RefSeq" id="XP_028491321.1">
    <property type="nucleotide sequence ID" value="XM_028636487.1"/>
</dbReference>
<evidence type="ECO:0000256" key="4">
    <source>
        <dbReference type="ARBA" id="ARBA00022679"/>
    </source>
</evidence>
<dbReference type="InterPro" id="IPR016135">
    <property type="entry name" value="UBQ-conjugating_enzyme/RWD"/>
</dbReference>
<dbReference type="Pfam" id="PF05773">
    <property type="entry name" value="RWD"/>
    <property type="match status" value="1"/>
</dbReference>
<feature type="domain" description="RING-type" evidence="12">
    <location>
        <begin position="221"/>
        <end position="518"/>
    </location>
</feature>
<feature type="compositionally biased region" description="Low complexity" evidence="10">
    <location>
        <begin position="66"/>
        <end position="82"/>
    </location>
</feature>
<dbReference type="InterPro" id="IPR017907">
    <property type="entry name" value="Znf_RING_CS"/>
</dbReference>
<sequence>MDDDHGADERYIELETLEAIFPEIQKHMPAPATPTSLEFSLELPVHPANPVTVLFPAASDPANPLTTQDATTSAATAATAQTGDGPVDSHELVHLPAVLLRIALPPGYPAEQPPAVAITTTPPWLTPETVEKLERDGPRMWADAGRNLVAFDYIDHVQQAADAVFQMIDAAGTLRIDPSHKLAILDYDIQARRAAFARETFDCGICLDVTALGVHARLPAADLISPACDKPKKGAVCHQMLDCRHVFCAACLLDFYATAITEGDLATVRCLAPSCAKDRAAAADRPAGGPAGGPAAARTAAAKKKKRVKTFISPSELLQMGLSQELVTRYVTLMYKTELESDKNTIYCPRSWCEGAARSKKHKKPSGLELGEASDDSDDADADAEADGGATTKQKKKKKKKKKAAYDPADLLSICEECGFAFCSRCCQSWHGEFVSCMPPRDTGELSAEEQASIDYLKLHSTPCPTCAAPAQKTHGCNHMICFRCNSHFCYLCSAWLDPANPYQHFNEQPGGKRTSCYMRLWELEEGDGDDVGYGFAGGAGGDQAAVQPPAAVLPDDVDVPPVLDDDPDGHDESDSDSDDGREANDQAPRDNVPGAVAREGPLVLRIGGDPQPRVAVPPPAPQAPPPPPGRGRGGHHGANQARGGRGNGHGPGRGNNRGAGVRAGPRPNGAQERAGGNMPRRIPVRHGDGADEMNPQDAAWVRNFVQMALADVEDDSDGEADDLVLFAMAQ</sequence>
<keyword evidence="9" id="KW-0862">Zinc</keyword>
<name>A0A3M9XY37_9PEZI</name>
<feature type="region of interest" description="Disordered" evidence="10">
    <location>
        <begin position="363"/>
        <end position="400"/>
    </location>
</feature>
<feature type="compositionally biased region" description="Gly residues" evidence="10">
    <location>
        <begin position="644"/>
        <end position="658"/>
    </location>
</feature>
<dbReference type="PROSITE" id="PS51873">
    <property type="entry name" value="TRIAD"/>
    <property type="match status" value="1"/>
</dbReference>
<gene>
    <name evidence="13" type="primary">ITT1</name>
    <name evidence="13" type="ORF">D7B24_002275</name>
</gene>
<dbReference type="EC" id="2.3.2.31" evidence="3"/>
<dbReference type="SMART" id="SM00647">
    <property type="entry name" value="IBR"/>
    <property type="match status" value="1"/>
</dbReference>
<dbReference type="SUPFAM" id="SSF57850">
    <property type="entry name" value="RING/U-box"/>
    <property type="match status" value="2"/>
</dbReference>
<dbReference type="Proteomes" id="UP000267145">
    <property type="component" value="Unassembled WGS sequence"/>
</dbReference>
<feature type="compositionally biased region" description="Basic and acidic residues" evidence="10">
    <location>
        <begin position="579"/>
        <end position="589"/>
    </location>
</feature>
<evidence type="ECO:0000256" key="2">
    <source>
        <dbReference type="ARBA" id="ARBA00004906"/>
    </source>
</evidence>
<dbReference type="InterPro" id="IPR054694">
    <property type="entry name" value="Parkin-like_IBR"/>
</dbReference>
<dbReference type="InterPro" id="IPR013083">
    <property type="entry name" value="Znf_RING/FYVE/PHD"/>
</dbReference>
<dbReference type="Pfam" id="PF01485">
    <property type="entry name" value="IBR"/>
    <property type="match status" value="1"/>
</dbReference>
<comment type="pathway">
    <text evidence="2">Protein modification; protein ubiquitination.</text>
</comment>
<evidence type="ECO:0000259" key="12">
    <source>
        <dbReference type="PROSITE" id="PS51873"/>
    </source>
</evidence>
<evidence type="ECO:0000256" key="6">
    <source>
        <dbReference type="ARBA" id="ARBA00022737"/>
    </source>
</evidence>
<dbReference type="InterPro" id="IPR006575">
    <property type="entry name" value="RWD_dom"/>
</dbReference>
<evidence type="ECO:0000256" key="8">
    <source>
        <dbReference type="ARBA" id="ARBA00022786"/>
    </source>
</evidence>
<evidence type="ECO:0000259" key="11">
    <source>
        <dbReference type="PROSITE" id="PS50908"/>
    </source>
</evidence>
<feature type="domain" description="RWD" evidence="11">
    <location>
        <begin position="12"/>
        <end position="164"/>
    </location>
</feature>
<proteinExistence type="predicted"/>
<dbReference type="AlphaFoldDB" id="A0A3M9XY37"/>
<dbReference type="FunFam" id="3.30.40.10:FF:000416">
    <property type="entry name" value="RBR-type E3 ubiquitin transferase"/>
    <property type="match status" value="1"/>
</dbReference>
<keyword evidence="14" id="KW-1185">Reference proteome</keyword>
<keyword evidence="8" id="KW-0833">Ubl conjugation pathway</keyword>
<feature type="region of interest" description="Disordered" evidence="10">
    <location>
        <begin position="60"/>
        <end position="87"/>
    </location>
</feature>
<dbReference type="STRING" id="1051616.A0A3M9XY37"/>
<feature type="compositionally biased region" description="Pro residues" evidence="10">
    <location>
        <begin position="616"/>
        <end position="630"/>
    </location>
</feature>
<dbReference type="EMBL" id="RBVV01000153">
    <property type="protein sequence ID" value="RNJ53163.1"/>
    <property type="molecule type" value="Genomic_DNA"/>
</dbReference>
<dbReference type="InterPro" id="IPR031127">
    <property type="entry name" value="E3_UB_ligase_RBR"/>
</dbReference>
<evidence type="ECO:0000256" key="1">
    <source>
        <dbReference type="ARBA" id="ARBA00001798"/>
    </source>
</evidence>
<dbReference type="GO" id="GO:0061630">
    <property type="term" value="F:ubiquitin protein ligase activity"/>
    <property type="evidence" value="ECO:0007669"/>
    <property type="project" value="UniProtKB-EC"/>
</dbReference>
<dbReference type="InterPro" id="IPR002867">
    <property type="entry name" value="IBR_dom"/>
</dbReference>
<feature type="compositionally biased region" description="Acidic residues" evidence="10">
    <location>
        <begin position="372"/>
        <end position="386"/>
    </location>
</feature>
<dbReference type="PANTHER" id="PTHR11685">
    <property type="entry name" value="RBR FAMILY RING FINGER AND IBR DOMAIN-CONTAINING"/>
    <property type="match status" value="1"/>
</dbReference>
<dbReference type="Pfam" id="PF22605">
    <property type="entry name" value="IBR_2"/>
    <property type="match status" value="1"/>
</dbReference>
<dbReference type="Gene3D" id="3.30.40.10">
    <property type="entry name" value="Zinc/RING finger domain, C3HC4 (zinc finger)"/>
    <property type="match status" value="1"/>
</dbReference>
<protein>
    <recommendedName>
        <fullName evidence="3">RBR-type E3 ubiquitin transferase</fullName>
        <ecNumber evidence="3">2.3.2.31</ecNumber>
    </recommendedName>
</protein>
<keyword evidence="7" id="KW-0863">Zinc-finger</keyword>
<accession>A0A3M9XY37</accession>